<evidence type="ECO:0000313" key="3">
    <source>
        <dbReference type="Proteomes" id="UP001595681"/>
    </source>
</evidence>
<dbReference type="EMBL" id="JBHRVU010000004">
    <property type="protein sequence ID" value="MFC3442430.1"/>
    <property type="molecule type" value="Genomic_DNA"/>
</dbReference>
<evidence type="ECO:0000256" key="1">
    <source>
        <dbReference type="SAM" id="Phobius"/>
    </source>
</evidence>
<proteinExistence type="predicted"/>
<protein>
    <submittedName>
        <fullName evidence="2">Uncharacterized protein</fullName>
    </submittedName>
</protein>
<dbReference type="RefSeq" id="WP_380796552.1">
    <property type="nucleotide sequence ID" value="NZ_JBHRVU010000004.1"/>
</dbReference>
<keyword evidence="1" id="KW-0472">Membrane</keyword>
<evidence type="ECO:0000313" key="2">
    <source>
        <dbReference type="EMBL" id="MFC3442430.1"/>
    </source>
</evidence>
<keyword evidence="1" id="KW-1133">Transmembrane helix</keyword>
<comment type="caution">
    <text evidence="2">The sequence shown here is derived from an EMBL/GenBank/DDBJ whole genome shotgun (WGS) entry which is preliminary data.</text>
</comment>
<dbReference type="Proteomes" id="UP001595681">
    <property type="component" value="Unassembled WGS sequence"/>
</dbReference>
<organism evidence="2 3">
    <name type="scientific">Sphingobium rhizovicinum</name>
    <dbReference type="NCBI Taxonomy" id="432308"/>
    <lineage>
        <taxon>Bacteria</taxon>
        <taxon>Pseudomonadati</taxon>
        <taxon>Pseudomonadota</taxon>
        <taxon>Alphaproteobacteria</taxon>
        <taxon>Sphingomonadales</taxon>
        <taxon>Sphingomonadaceae</taxon>
        <taxon>Sphingobium</taxon>
    </lineage>
</organism>
<feature type="transmembrane region" description="Helical" evidence="1">
    <location>
        <begin position="41"/>
        <end position="58"/>
    </location>
</feature>
<keyword evidence="1" id="KW-0812">Transmembrane</keyword>
<name>A0ABV7NJ66_9SPHN</name>
<accession>A0ABV7NJ66</accession>
<keyword evidence="3" id="KW-1185">Reference proteome</keyword>
<reference evidence="3" key="1">
    <citation type="journal article" date="2019" name="Int. J. Syst. Evol. Microbiol.">
        <title>The Global Catalogue of Microorganisms (GCM) 10K type strain sequencing project: providing services to taxonomists for standard genome sequencing and annotation.</title>
        <authorList>
            <consortium name="The Broad Institute Genomics Platform"/>
            <consortium name="The Broad Institute Genome Sequencing Center for Infectious Disease"/>
            <person name="Wu L."/>
            <person name="Ma J."/>
        </authorList>
    </citation>
    <scope>NUCLEOTIDE SEQUENCE [LARGE SCALE GENOMIC DNA]</scope>
    <source>
        <strain evidence="3">CCM 7491</strain>
    </source>
</reference>
<gene>
    <name evidence="2" type="ORF">ACFOKF_14745</name>
</gene>
<sequence length="59" mass="6196">MTAMMRQLAVLALLYLLILAGGFLLYLALIASPLLASIPLLFYRGVLIGFIGAALLGGC</sequence>